<evidence type="ECO:0000256" key="11">
    <source>
        <dbReference type="PROSITE-ProRule" id="PRU00278"/>
    </source>
</evidence>
<dbReference type="InterPro" id="IPR000297">
    <property type="entry name" value="PPIase_PpiC"/>
</dbReference>
<dbReference type="Pfam" id="PF13624">
    <property type="entry name" value="SurA_N_3"/>
    <property type="match status" value="1"/>
</dbReference>
<feature type="domain" description="PpiC" evidence="14">
    <location>
        <begin position="268"/>
        <end position="366"/>
    </location>
</feature>
<evidence type="ECO:0000256" key="12">
    <source>
        <dbReference type="SAM" id="Coils"/>
    </source>
</evidence>
<dbReference type="PANTHER" id="PTHR47529:SF1">
    <property type="entry name" value="PERIPLASMIC CHAPERONE PPID"/>
    <property type="match status" value="1"/>
</dbReference>
<keyword evidence="6 13" id="KW-0472">Membrane</keyword>
<evidence type="ECO:0000256" key="2">
    <source>
        <dbReference type="ARBA" id="ARBA00022475"/>
    </source>
</evidence>
<evidence type="ECO:0000256" key="1">
    <source>
        <dbReference type="ARBA" id="ARBA00004382"/>
    </source>
</evidence>
<evidence type="ECO:0000256" key="3">
    <source>
        <dbReference type="ARBA" id="ARBA00022519"/>
    </source>
</evidence>
<keyword evidence="2" id="KW-1003">Cell membrane</keyword>
<dbReference type="Proteomes" id="UP000179786">
    <property type="component" value="Unassembled WGS sequence"/>
</dbReference>
<evidence type="ECO:0000256" key="9">
    <source>
        <dbReference type="ARBA" id="ARBA00040743"/>
    </source>
</evidence>
<dbReference type="Gene3D" id="1.10.4030.10">
    <property type="entry name" value="Porin chaperone SurA, peptide-binding domain"/>
    <property type="match status" value="1"/>
</dbReference>
<keyword evidence="12" id="KW-0175">Coiled coil</keyword>
<evidence type="ECO:0000256" key="5">
    <source>
        <dbReference type="ARBA" id="ARBA00022989"/>
    </source>
</evidence>
<keyword evidence="11 15" id="KW-0413">Isomerase</keyword>
<evidence type="ECO:0000256" key="4">
    <source>
        <dbReference type="ARBA" id="ARBA00022692"/>
    </source>
</evidence>
<dbReference type="InterPro" id="IPR052029">
    <property type="entry name" value="PpiD_chaperone"/>
</dbReference>
<keyword evidence="16" id="KW-1185">Reference proteome</keyword>
<sequence length="636" mass="70714">MLEKIREGSQGPAAKIILGVVILSFALAGIGGYLGQTTEQPVAEVNGAKISQTEFARAYQNERARLEQQFGEYFAQISADPAYMARIREGVVDRLVQQELQNQLALELGLRVSDEQVKNAILEMPYFQLGGQFSNDRYLQLIRQMNFQPDTFREYLREEMTRNQLVTAVAGSDFMLPSELKSAIALQQQTRDLDYLVLNKGKLADQVEVSEQEIKDYYQLNQSQFQSPERVAVQYLELKASDVTPTKEISEDDVLAYYEESKNQYTEPEKRRVAHILVEGSAEDAEVQQKAQAILEELKGGADFAELAQEKSDDVVSAEIGGDLDWIERDMMDPEFEAAAFALENVGDITDVVASEFGLHVIKLTDIQRQQVKEYDDVKDELRAELERAEKVDAFYQKQTEVTELAFEIADSLEDAAIAAGVELKSTELLARNALPAPLNTPAVSSAIFTPEVLEDRVNSGVLEVGNEHIVVVRVQDYQAAAPKPLEEVSAQIKTKLVNDKASSLIKEHTQALFAQLQDGKSLEEIAAGEELEVQSDKALNRQSYSLSPAIVSKAFQLPHPVEGQPQFAMVELNNGDAALLKLNSVTTPEVSDDIDAQQKQSISMAQINQNYNAFVSALEAQAEVKRPKINVTEEN</sequence>
<dbReference type="GO" id="GO:0003755">
    <property type="term" value="F:peptidyl-prolyl cis-trans isomerase activity"/>
    <property type="evidence" value="ECO:0007669"/>
    <property type="project" value="UniProtKB-KW"/>
</dbReference>
<evidence type="ECO:0000256" key="6">
    <source>
        <dbReference type="ARBA" id="ARBA00023136"/>
    </source>
</evidence>
<feature type="coiled-coil region" evidence="12">
    <location>
        <begin position="372"/>
        <end position="399"/>
    </location>
</feature>
<dbReference type="EMBL" id="MKJU01000025">
    <property type="protein sequence ID" value="OHU90953.1"/>
    <property type="molecule type" value="Genomic_DNA"/>
</dbReference>
<dbReference type="OrthoDB" id="9812372at2"/>
<gene>
    <name evidence="15" type="ORF">BET10_08745</name>
</gene>
<dbReference type="Pfam" id="PF13616">
    <property type="entry name" value="Rotamase_3"/>
    <property type="match status" value="1"/>
</dbReference>
<proteinExistence type="inferred from homology"/>
<reference evidence="15 16" key="1">
    <citation type="submission" date="2016-09" db="EMBL/GenBank/DDBJ databases">
        <title>Pseudoalteromonas amylolytica sp. nov., isolated from the surface seawater.</title>
        <authorList>
            <person name="Wu Y.-H."/>
            <person name="Cheng H."/>
            <person name="Jin X.-B."/>
            <person name="Wang C.-S."/>
            <person name="Xu X.-W."/>
        </authorList>
    </citation>
    <scope>NUCLEOTIDE SEQUENCE [LARGE SCALE GENOMIC DNA]</scope>
    <source>
        <strain evidence="15 16">JW1</strain>
    </source>
</reference>
<organism evidence="15 16">
    <name type="scientific">Pseudoalteromonas amylolytica</name>
    <dbReference type="NCBI Taxonomy" id="1859457"/>
    <lineage>
        <taxon>Bacteria</taxon>
        <taxon>Pseudomonadati</taxon>
        <taxon>Pseudomonadota</taxon>
        <taxon>Gammaproteobacteria</taxon>
        <taxon>Alteromonadales</taxon>
        <taxon>Pseudoalteromonadaceae</taxon>
        <taxon>Pseudoalteromonas</taxon>
    </lineage>
</organism>
<keyword evidence="4 13" id="KW-0812">Transmembrane</keyword>
<dbReference type="InterPro" id="IPR046357">
    <property type="entry name" value="PPIase_dom_sf"/>
</dbReference>
<dbReference type="SUPFAM" id="SSF54534">
    <property type="entry name" value="FKBP-like"/>
    <property type="match status" value="1"/>
</dbReference>
<keyword evidence="11" id="KW-0697">Rotamase</keyword>
<dbReference type="GO" id="GO:0005886">
    <property type="term" value="C:plasma membrane"/>
    <property type="evidence" value="ECO:0007669"/>
    <property type="project" value="UniProtKB-SubCell"/>
</dbReference>
<dbReference type="InterPro" id="IPR027304">
    <property type="entry name" value="Trigger_fact/SurA_dom_sf"/>
</dbReference>
<dbReference type="AlphaFoldDB" id="A0A1S1MVA1"/>
<evidence type="ECO:0000256" key="13">
    <source>
        <dbReference type="SAM" id="Phobius"/>
    </source>
</evidence>
<keyword evidence="5 13" id="KW-1133">Transmembrane helix</keyword>
<evidence type="ECO:0000313" key="15">
    <source>
        <dbReference type="EMBL" id="OHU90953.1"/>
    </source>
</evidence>
<keyword evidence="3" id="KW-0997">Cell inner membrane</keyword>
<dbReference type="PROSITE" id="PS50198">
    <property type="entry name" value="PPIC_PPIASE_2"/>
    <property type="match status" value="1"/>
</dbReference>
<feature type="transmembrane region" description="Helical" evidence="13">
    <location>
        <begin position="12"/>
        <end position="34"/>
    </location>
</feature>
<dbReference type="NCBIfam" id="NF008054">
    <property type="entry name" value="PRK10788.1"/>
    <property type="match status" value="1"/>
</dbReference>
<dbReference type="SUPFAM" id="SSF109998">
    <property type="entry name" value="Triger factor/SurA peptide-binding domain-like"/>
    <property type="match status" value="1"/>
</dbReference>
<dbReference type="RefSeq" id="WP_070984350.1">
    <property type="nucleotide sequence ID" value="NZ_MKJU01000025.1"/>
</dbReference>
<dbReference type="STRING" id="1859457.BET10_08745"/>
<evidence type="ECO:0000256" key="7">
    <source>
        <dbReference type="ARBA" id="ARBA00023186"/>
    </source>
</evidence>
<comment type="subcellular location">
    <subcellularLocation>
        <location evidence="1">Cell inner membrane</location>
        <topology evidence="1">Single-pass type II membrane protein</topology>
        <orientation evidence="1">Periplasmic side</orientation>
    </subcellularLocation>
</comment>
<dbReference type="Gene3D" id="3.10.50.40">
    <property type="match status" value="1"/>
</dbReference>
<keyword evidence="7" id="KW-0143">Chaperone</keyword>
<evidence type="ECO:0000256" key="8">
    <source>
        <dbReference type="ARBA" id="ARBA00038408"/>
    </source>
</evidence>
<protein>
    <recommendedName>
        <fullName evidence="9">Periplasmic chaperone PpiD</fullName>
    </recommendedName>
    <alternativeName>
        <fullName evidence="10">Periplasmic folding chaperone</fullName>
    </alternativeName>
</protein>
<comment type="caution">
    <text evidence="15">The sequence shown here is derived from an EMBL/GenBank/DDBJ whole genome shotgun (WGS) entry which is preliminary data.</text>
</comment>
<evidence type="ECO:0000259" key="14">
    <source>
        <dbReference type="PROSITE" id="PS50198"/>
    </source>
</evidence>
<name>A0A1S1MVA1_9GAMM</name>
<evidence type="ECO:0000256" key="10">
    <source>
        <dbReference type="ARBA" id="ARBA00042775"/>
    </source>
</evidence>
<accession>A0A1S1MVA1</accession>
<evidence type="ECO:0000313" key="16">
    <source>
        <dbReference type="Proteomes" id="UP000179786"/>
    </source>
</evidence>
<comment type="similarity">
    <text evidence="8">Belongs to the PpiD chaperone family.</text>
</comment>
<dbReference type="PANTHER" id="PTHR47529">
    <property type="entry name" value="PEPTIDYL-PROLYL CIS-TRANS ISOMERASE D"/>
    <property type="match status" value="1"/>
</dbReference>